<protein>
    <recommendedName>
        <fullName evidence="12">Trichome birefringence-like N-terminal domain-containing protein</fullName>
    </recommendedName>
</protein>
<dbReference type="GO" id="GO:0009834">
    <property type="term" value="P:plant-type secondary cell wall biogenesis"/>
    <property type="evidence" value="ECO:0007669"/>
    <property type="project" value="TreeGrafter"/>
</dbReference>
<dbReference type="GO" id="GO:0010411">
    <property type="term" value="P:xyloglucan metabolic process"/>
    <property type="evidence" value="ECO:0007669"/>
    <property type="project" value="TreeGrafter"/>
</dbReference>
<sequence length="493" mass="55855">MIGCAYVPRGTRLPFIFITLVCTTILLWVWEKTPFLSTYGRVLQLSPDILAGLHVISVPSQQQMHVDNNRSTYVRNGTFDEHTGQTVVMEMQVDSAKAPRKANSEGIFPLRDRSSESSEVRIGAPMPVSSANASTLGSKADEENLINGENNQTCNYARGKWVEDDRRPFYSGSGCKKWLSEMWACRLTQRTDFAYEKFRWQPQDCEMEEFERSKFFNRMQSKTLAFIGDSLGRQQFQSLMCMITGGEEQPDVMNVGWEYGLVKARGAVRPDGWAYRFPGSNTTILFYWSACLCDLEPLNRSDPLTQYAMHLDRSPAFLRRFLDKFDVLVLNTGHHWNRGKLNANRWVMHVKGLPNTDSKIAAIKGAKSFTIRSIIKWVDSQLSDHPRLKAFYRSISPRHFFNGDWNTGGTCDNTNPLSKGKEVVQDGSGDWVPARAVEGTKVKLLDITALSQLRDEGHISRYGIRAAPGAQDCLHWCLPGIPDAWNEILFAQL</sequence>
<comment type="subcellular location">
    <subcellularLocation>
        <location evidence="1">Membrane</location>
        <topology evidence="1">Single-pass membrane protein</topology>
    </subcellularLocation>
</comment>
<name>A0AAD3SWR7_NEPGR</name>
<keyword evidence="5 7" id="KW-1133">Transmembrane helix</keyword>
<evidence type="ECO:0000256" key="2">
    <source>
        <dbReference type="ARBA" id="ARBA00007727"/>
    </source>
</evidence>
<dbReference type="InterPro" id="IPR026057">
    <property type="entry name" value="TBL_C"/>
</dbReference>
<dbReference type="GO" id="GO:0016407">
    <property type="term" value="F:acetyltransferase activity"/>
    <property type="evidence" value="ECO:0007669"/>
    <property type="project" value="TreeGrafter"/>
</dbReference>
<accession>A0AAD3SWR7</accession>
<dbReference type="GO" id="GO:0016020">
    <property type="term" value="C:membrane"/>
    <property type="evidence" value="ECO:0007669"/>
    <property type="project" value="UniProtKB-SubCell"/>
</dbReference>
<evidence type="ECO:0000256" key="5">
    <source>
        <dbReference type="ARBA" id="ARBA00022989"/>
    </source>
</evidence>
<proteinExistence type="inferred from homology"/>
<keyword evidence="11" id="KW-1185">Reference proteome</keyword>
<dbReference type="GO" id="GO:0005794">
    <property type="term" value="C:Golgi apparatus"/>
    <property type="evidence" value="ECO:0007669"/>
    <property type="project" value="TreeGrafter"/>
</dbReference>
<dbReference type="AlphaFoldDB" id="A0AAD3SWR7"/>
<feature type="domain" description="Trichome birefringence-like N-terminal" evidence="9">
    <location>
        <begin position="153"/>
        <end position="206"/>
    </location>
</feature>
<gene>
    <name evidence="10" type="ORF">Nepgr_019950</name>
</gene>
<dbReference type="GO" id="GO:0045492">
    <property type="term" value="P:xylan biosynthetic process"/>
    <property type="evidence" value="ECO:0007669"/>
    <property type="project" value="TreeGrafter"/>
</dbReference>
<evidence type="ECO:0000256" key="4">
    <source>
        <dbReference type="ARBA" id="ARBA00022968"/>
    </source>
</evidence>
<evidence type="ECO:0008006" key="12">
    <source>
        <dbReference type="Google" id="ProtNLM"/>
    </source>
</evidence>
<feature type="domain" description="Trichome birefringence-like C-terminal" evidence="8">
    <location>
        <begin position="209"/>
        <end position="491"/>
    </location>
</feature>
<comment type="caution">
    <text evidence="10">The sequence shown here is derived from an EMBL/GenBank/DDBJ whole genome shotgun (WGS) entry which is preliminary data.</text>
</comment>
<evidence type="ECO:0000259" key="9">
    <source>
        <dbReference type="Pfam" id="PF14416"/>
    </source>
</evidence>
<organism evidence="10 11">
    <name type="scientific">Nepenthes gracilis</name>
    <name type="common">Slender pitcher plant</name>
    <dbReference type="NCBI Taxonomy" id="150966"/>
    <lineage>
        <taxon>Eukaryota</taxon>
        <taxon>Viridiplantae</taxon>
        <taxon>Streptophyta</taxon>
        <taxon>Embryophyta</taxon>
        <taxon>Tracheophyta</taxon>
        <taxon>Spermatophyta</taxon>
        <taxon>Magnoliopsida</taxon>
        <taxon>eudicotyledons</taxon>
        <taxon>Gunneridae</taxon>
        <taxon>Pentapetalae</taxon>
        <taxon>Caryophyllales</taxon>
        <taxon>Nepenthaceae</taxon>
        <taxon>Nepenthes</taxon>
    </lineage>
</organism>
<keyword evidence="4" id="KW-0735">Signal-anchor</keyword>
<dbReference type="Proteomes" id="UP001279734">
    <property type="component" value="Unassembled WGS sequence"/>
</dbReference>
<evidence type="ECO:0000256" key="3">
    <source>
        <dbReference type="ARBA" id="ARBA00022692"/>
    </source>
</evidence>
<keyword evidence="3 7" id="KW-0812">Transmembrane</keyword>
<dbReference type="InterPro" id="IPR025846">
    <property type="entry name" value="TBL_N"/>
</dbReference>
<comment type="similarity">
    <text evidence="2">Belongs to the PC-esterase family. TBL subfamily.</text>
</comment>
<dbReference type="Pfam" id="PF13839">
    <property type="entry name" value="PC-Esterase"/>
    <property type="match status" value="1"/>
</dbReference>
<keyword evidence="6 7" id="KW-0472">Membrane</keyword>
<evidence type="ECO:0000313" key="10">
    <source>
        <dbReference type="EMBL" id="GMH18109.1"/>
    </source>
</evidence>
<evidence type="ECO:0000256" key="7">
    <source>
        <dbReference type="SAM" id="Phobius"/>
    </source>
</evidence>
<evidence type="ECO:0000256" key="6">
    <source>
        <dbReference type="ARBA" id="ARBA00023136"/>
    </source>
</evidence>
<dbReference type="Pfam" id="PF14416">
    <property type="entry name" value="PMR5N"/>
    <property type="match status" value="1"/>
</dbReference>
<evidence type="ECO:0000256" key="1">
    <source>
        <dbReference type="ARBA" id="ARBA00004167"/>
    </source>
</evidence>
<dbReference type="EMBL" id="BSYO01000018">
    <property type="protein sequence ID" value="GMH18109.1"/>
    <property type="molecule type" value="Genomic_DNA"/>
</dbReference>
<evidence type="ECO:0000313" key="11">
    <source>
        <dbReference type="Proteomes" id="UP001279734"/>
    </source>
</evidence>
<dbReference type="PANTHER" id="PTHR13533:SF32">
    <property type="entry name" value="PROTEIN TRICHOME BIREFRINGENCE-LIKE 14"/>
    <property type="match status" value="1"/>
</dbReference>
<evidence type="ECO:0000259" key="8">
    <source>
        <dbReference type="Pfam" id="PF13839"/>
    </source>
</evidence>
<feature type="transmembrane region" description="Helical" evidence="7">
    <location>
        <begin position="12"/>
        <end position="30"/>
    </location>
</feature>
<reference evidence="10" key="1">
    <citation type="submission" date="2023-05" db="EMBL/GenBank/DDBJ databases">
        <title>Nepenthes gracilis genome sequencing.</title>
        <authorList>
            <person name="Fukushima K."/>
        </authorList>
    </citation>
    <scope>NUCLEOTIDE SEQUENCE</scope>
    <source>
        <strain evidence="10">SING2019-196</strain>
    </source>
</reference>
<dbReference type="PANTHER" id="PTHR13533">
    <property type="entry name" value="N-ACETYLNEURAMINATE 9-O-ACETYLTRANSFERASE"/>
    <property type="match status" value="1"/>
</dbReference>